<feature type="compositionally biased region" description="Low complexity" evidence="1">
    <location>
        <begin position="808"/>
        <end position="820"/>
    </location>
</feature>
<feature type="region of interest" description="Disordered" evidence="1">
    <location>
        <begin position="414"/>
        <end position="433"/>
    </location>
</feature>
<comment type="caution">
    <text evidence="2">The sequence shown here is derived from an EMBL/GenBank/DDBJ whole genome shotgun (WGS) entry which is preliminary data.</text>
</comment>
<feature type="compositionally biased region" description="Polar residues" evidence="1">
    <location>
        <begin position="266"/>
        <end position="278"/>
    </location>
</feature>
<feature type="region of interest" description="Disordered" evidence="1">
    <location>
        <begin position="266"/>
        <end position="302"/>
    </location>
</feature>
<feature type="region of interest" description="Disordered" evidence="1">
    <location>
        <begin position="1004"/>
        <end position="1025"/>
    </location>
</feature>
<sequence>MDEEEHHRRMQKLQMADLGTARREYISTVDLPSKYRHVKLDQIEAIRAANMKGSKVQKIAEANKAQLSAWNNAHHTIGGDVQLEELDDMMSGQSHRAQLCDMIKAKGGQEYIHNPAVTPKGPSRKALSSRAPKGPGRGGGGGGGGGGEKSHGRGGFSKIPPAPKSMLSPRELRNIYNKALGNSPDRRRYLDPALHLDEEKNFRGKHGRIGEVASTSQAINSDRDPRGRGRAGTVKTRRVVDPRANFEAMLAGPSDFMAVAKEHSVSSSSGSLAPTQRAASKPVKASDHTKQEKVAKEEVQTQEETSYLDVVLEGGIEGDAAPNTNEDTVKASDHTKQEKVAKEEVQIQEDISHSDVVLEGGIEGDTAPYTNEDTSVTTVEEQHDKKVVFLEPNTKSTAANPWAIQVVSHPFDSIGDEPTDLGEHKTDKRFRSSLPKPFLASEESTLLIDLVRKNRRPSNSASPLRARHADSGNNEEPRSYFPGSSPPSMHILLPEVAASSTCANNVESGLDGTSNDAIKNALDLLIDRLHKELGQVNEIIEDSTLPVGTTSTGTYLLSRKQQLEREIADAIEMESDIVLPFSALTLEDTSGRELKDERSVSQEILFPEAPNTFMDKSQEAPMSSDPPNIAFQQASAMPSHTPPIPTPSSSTFTKPVCDIIGDHLLPGRYSSSTKSDLETPEVISGSNGLHGLSNTPDAAVMGEPPSPSQDLVSVDNNCSIKQLQARDTPNIPDNETTRKYMQSTPELSQHSAVSWHIHESLQQNVLFSSTTPQHSSFLPHSTEEIGSPSYPIHAADVAALYTGVPSQSQHASQSSSSLCSTALKVPREPNEPTKSVSPGFDRNFPKSAATTQDSGKFFKHQEQKAVLSLSPSPLISAGQIPPSGLSMPVSPVFVPNFPISAATLQYSGAVSNVNVRESGPPPQAGQENHDFCPARVTPKAPEVSNSSKNNNLPRLLGLQTSKWAIPAGASTPTPKGAQKKPAAPQLGKAPVGINRFAMEMAKHGVTVSKHPKEDSAINNSAPSNR</sequence>
<feature type="compositionally biased region" description="Polar residues" evidence="1">
    <location>
        <begin position="1016"/>
        <end position="1025"/>
    </location>
</feature>
<feature type="region of interest" description="Disordered" evidence="1">
    <location>
        <begin position="965"/>
        <end position="987"/>
    </location>
</feature>
<keyword evidence="3" id="KW-1185">Reference proteome</keyword>
<evidence type="ECO:0000313" key="3">
    <source>
        <dbReference type="Proteomes" id="UP000091918"/>
    </source>
</evidence>
<feature type="compositionally biased region" description="Basic and acidic residues" evidence="1">
    <location>
        <begin position="467"/>
        <end position="478"/>
    </location>
</feature>
<dbReference type="Proteomes" id="UP000091918">
    <property type="component" value="Unassembled WGS sequence"/>
</dbReference>
<feature type="region of interest" description="Disordered" evidence="1">
    <location>
        <begin position="808"/>
        <end position="853"/>
    </location>
</feature>
<proteinExistence type="predicted"/>
<feature type="region of interest" description="Disordered" evidence="1">
    <location>
        <begin position="112"/>
        <end position="169"/>
    </location>
</feature>
<dbReference type="EMBL" id="LGUA01000207">
    <property type="protein sequence ID" value="OAX83168.1"/>
    <property type="molecule type" value="Genomic_DNA"/>
</dbReference>
<feature type="compositionally biased region" description="Basic and acidic residues" evidence="1">
    <location>
        <begin position="421"/>
        <end position="430"/>
    </location>
</feature>
<dbReference type="OrthoDB" id="5372553at2759"/>
<dbReference type="AlphaFoldDB" id="A0A1B7P2D4"/>
<feature type="compositionally biased region" description="Polar residues" evidence="1">
    <location>
        <begin position="684"/>
        <end position="696"/>
    </location>
</feature>
<organism evidence="2 3">
    <name type="scientific">Emergomyces africanus</name>
    <dbReference type="NCBI Taxonomy" id="1955775"/>
    <lineage>
        <taxon>Eukaryota</taxon>
        <taxon>Fungi</taxon>
        <taxon>Dikarya</taxon>
        <taxon>Ascomycota</taxon>
        <taxon>Pezizomycotina</taxon>
        <taxon>Eurotiomycetes</taxon>
        <taxon>Eurotiomycetidae</taxon>
        <taxon>Onygenales</taxon>
        <taxon>Ajellomycetaceae</taxon>
        <taxon>Emergomyces</taxon>
    </lineage>
</organism>
<feature type="region of interest" description="Disordered" evidence="1">
    <location>
        <begin position="670"/>
        <end position="711"/>
    </location>
</feature>
<gene>
    <name evidence="2" type="ORF">ACJ72_02476</name>
</gene>
<protein>
    <submittedName>
        <fullName evidence="2">Uncharacterized protein</fullName>
    </submittedName>
</protein>
<feature type="compositionally biased region" description="Basic and acidic residues" evidence="1">
    <location>
        <begin position="327"/>
        <end position="339"/>
    </location>
</feature>
<accession>A0A1B7P2D4</accession>
<evidence type="ECO:0000313" key="2">
    <source>
        <dbReference type="EMBL" id="OAX83168.1"/>
    </source>
</evidence>
<feature type="compositionally biased region" description="Gly residues" evidence="1">
    <location>
        <begin position="135"/>
        <end position="147"/>
    </location>
</feature>
<feature type="compositionally biased region" description="Basic and acidic residues" evidence="1">
    <location>
        <begin position="284"/>
        <end position="299"/>
    </location>
</feature>
<name>A0A1B7P2D4_9EURO</name>
<reference evidence="2 3" key="1">
    <citation type="submission" date="2015-07" db="EMBL/GenBank/DDBJ databases">
        <title>Emmonsia species relationships and genome sequence.</title>
        <authorList>
            <person name="Cuomo C.A."/>
            <person name="Schwartz I.S."/>
            <person name="Kenyon C."/>
            <person name="de Hoog G.S."/>
            <person name="Govender N.P."/>
            <person name="Botha A."/>
            <person name="Moreno L."/>
            <person name="de Vries M."/>
            <person name="Munoz J.F."/>
            <person name="Stielow J.B."/>
        </authorList>
    </citation>
    <scope>NUCLEOTIDE SEQUENCE [LARGE SCALE GENOMIC DNA]</scope>
    <source>
        <strain evidence="2 3">CBS 136260</strain>
    </source>
</reference>
<feature type="region of interest" description="Disordered" evidence="1">
    <location>
        <begin position="317"/>
        <end position="339"/>
    </location>
</feature>
<evidence type="ECO:0000256" key="1">
    <source>
        <dbReference type="SAM" id="MobiDB-lite"/>
    </source>
</evidence>
<feature type="region of interest" description="Disordered" evidence="1">
    <location>
        <begin position="616"/>
        <end position="652"/>
    </location>
</feature>
<dbReference type="STRING" id="1658172.A0A1B7P2D4"/>
<feature type="region of interest" description="Disordered" evidence="1">
    <location>
        <begin position="454"/>
        <end position="487"/>
    </location>
</feature>